<evidence type="ECO:0000256" key="6">
    <source>
        <dbReference type="PIRSR" id="PIRSR607702-2"/>
    </source>
</evidence>
<dbReference type="Proteomes" id="UP000318571">
    <property type="component" value="Chromosome 4"/>
</dbReference>
<dbReference type="InterPro" id="IPR007702">
    <property type="entry name" value="Janus"/>
</dbReference>
<accession>A0A553NQR4</accession>
<dbReference type="GO" id="GO:0030154">
    <property type="term" value="P:cell differentiation"/>
    <property type="evidence" value="ECO:0007669"/>
    <property type="project" value="UniProtKB-KW"/>
</dbReference>
<dbReference type="PANTHER" id="PTHR12258">
    <property type="entry name" value="JANUS-A/JANUS-B"/>
    <property type="match status" value="1"/>
</dbReference>
<comment type="similarity">
    <text evidence="2">Belongs to the janus family.</text>
</comment>
<protein>
    <recommendedName>
        <fullName evidence="9">Janus A-like protein</fullName>
    </recommendedName>
</protein>
<organism evidence="7 8">
    <name type="scientific">Tigriopus californicus</name>
    <name type="common">Marine copepod</name>
    <dbReference type="NCBI Taxonomy" id="6832"/>
    <lineage>
        <taxon>Eukaryota</taxon>
        <taxon>Metazoa</taxon>
        <taxon>Ecdysozoa</taxon>
        <taxon>Arthropoda</taxon>
        <taxon>Crustacea</taxon>
        <taxon>Multicrustacea</taxon>
        <taxon>Hexanauplia</taxon>
        <taxon>Copepoda</taxon>
        <taxon>Harpacticoida</taxon>
        <taxon>Harpacticidae</taxon>
        <taxon>Tigriopus</taxon>
    </lineage>
</organism>
<proteinExistence type="inferred from homology"/>
<dbReference type="Gene3D" id="3.50.20.20">
    <property type="entry name" value="Janus/Ocnus"/>
    <property type="match status" value="1"/>
</dbReference>
<evidence type="ECO:0000256" key="5">
    <source>
        <dbReference type="PIRSR" id="PIRSR607702-1"/>
    </source>
</evidence>
<dbReference type="STRING" id="6832.A0A553NQR4"/>
<evidence type="ECO:0000256" key="3">
    <source>
        <dbReference type="ARBA" id="ARBA00022782"/>
    </source>
</evidence>
<feature type="binding site" evidence="6">
    <location>
        <position position="24"/>
    </location>
    <ligand>
        <name>substrate</name>
    </ligand>
</feature>
<sequence>MVKTAGEKALAALKTVVIDQGVFKYVLIEVTAEDESGQEVTRHLVRGHQSAEYHADIYDPEEEAIRFQGLDAQCLGGGRIQHDPARKYIKVYGYSLGFGRANHARVVEILQTAYPEDYTFEWSDEGY</sequence>
<evidence type="ECO:0000313" key="8">
    <source>
        <dbReference type="Proteomes" id="UP000318571"/>
    </source>
</evidence>
<evidence type="ECO:0000256" key="4">
    <source>
        <dbReference type="ARBA" id="ARBA00022928"/>
    </source>
</evidence>
<dbReference type="SUPFAM" id="SSF143724">
    <property type="entry name" value="PHP14-like"/>
    <property type="match status" value="1"/>
</dbReference>
<dbReference type="InterPro" id="IPR038596">
    <property type="entry name" value="Janus_sf"/>
</dbReference>
<keyword evidence="4" id="KW-0726">Sexual differentiation</keyword>
<dbReference type="GO" id="GO:0101006">
    <property type="term" value="F:protein histidine phosphatase activity"/>
    <property type="evidence" value="ECO:0007669"/>
    <property type="project" value="TreeGrafter"/>
</dbReference>
<dbReference type="PANTHER" id="PTHR12258:SF5">
    <property type="entry name" value="BCDNA.GH02250-RELATED"/>
    <property type="match status" value="1"/>
</dbReference>
<dbReference type="AlphaFoldDB" id="A0A553NQR4"/>
<evidence type="ECO:0000256" key="2">
    <source>
        <dbReference type="ARBA" id="ARBA00010971"/>
    </source>
</evidence>
<comment type="function">
    <text evidence="1">JanA and janB regulate somatic sex differentiation.</text>
</comment>
<feature type="active site" description="Proton acceptor" evidence="5">
    <location>
        <position position="54"/>
    </location>
</feature>
<comment type="caution">
    <text evidence="7">The sequence shown here is derived from an EMBL/GenBank/DDBJ whole genome shotgun (WGS) entry which is preliminary data.</text>
</comment>
<evidence type="ECO:0008006" key="9">
    <source>
        <dbReference type="Google" id="ProtNLM"/>
    </source>
</evidence>
<name>A0A553NQR4_TIGCA</name>
<reference evidence="7 8" key="1">
    <citation type="journal article" date="2018" name="Nat. Ecol. Evol.">
        <title>Genomic signatures of mitonuclear coevolution across populations of Tigriopus californicus.</title>
        <authorList>
            <person name="Barreto F.S."/>
            <person name="Watson E.T."/>
            <person name="Lima T.G."/>
            <person name="Willett C.S."/>
            <person name="Edmands S."/>
            <person name="Li W."/>
            <person name="Burton R.S."/>
        </authorList>
    </citation>
    <scope>NUCLEOTIDE SEQUENCE [LARGE SCALE GENOMIC DNA]</scope>
    <source>
        <strain evidence="7 8">San Diego</strain>
    </source>
</reference>
<dbReference type="OMA" id="VRGYSWA"/>
<keyword evidence="8" id="KW-1185">Reference proteome</keyword>
<dbReference type="Pfam" id="PF05005">
    <property type="entry name" value="Ocnus"/>
    <property type="match status" value="1"/>
</dbReference>
<keyword evidence="3" id="KW-0221">Differentiation</keyword>
<dbReference type="GO" id="GO:0007548">
    <property type="term" value="P:sex differentiation"/>
    <property type="evidence" value="ECO:0007669"/>
    <property type="project" value="UniProtKB-KW"/>
</dbReference>
<dbReference type="OrthoDB" id="10249612at2759"/>
<dbReference type="EMBL" id="VCGU01000011">
    <property type="protein sequence ID" value="TRY67788.1"/>
    <property type="molecule type" value="Genomic_DNA"/>
</dbReference>
<evidence type="ECO:0000256" key="1">
    <source>
        <dbReference type="ARBA" id="ARBA00002508"/>
    </source>
</evidence>
<dbReference type="GO" id="GO:0005829">
    <property type="term" value="C:cytosol"/>
    <property type="evidence" value="ECO:0007669"/>
    <property type="project" value="TreeGrafter"/>
</dbReference>
<gene>
    <name evidence="7" type="ORF">TCAL_07209</name>
</gene>
<evidence type="ECO:0000313" key="7">
    <source>
        <dbReference type="EMBL" id="TRY67788.1"/>
    </source>
</evidence>